<evidence type="ECO:0000256" key="2">
    <source>
        <dbReference type="ARBA" id="ARBA00022827"/>
    </source>
</evidence>
<keyword evidence="6" id="KW-1185">Reference proteome</keyword>
<dbReference type="AlphaFoldDB" id="W4MF68"/>
<dbReference type="FunFam" id="3.30.465.10:FF:000017">
    <property type="entry name" value="Xanthine dehydrogenase, FAD binding subunit"/>
    <property type="match status" value="1"/>
</dbReference>
<dbReference type="InterPro" id="IPR016167">
    <property type="entry name" value="FAD-bd_PCMH_sub1"/>
</dbReference>
<dbReference type="InterPro" id="IPR016169">
    <property type="entry name" value="FAD-bd_PCMH_sub2"/>
</dbReference>
<dbReference type="InterPro" id="IPR005107">
    <property type="entry name" value="CO_DH_flav_C"/>
</dbReference>
<dbReference type="PANTHER" id="PTHR42659:SF2">
    <property type="entry name" value="XANTHINE DEHYDROGENASE SUBUNIT C-RELATED"/>
    <property type="match status" value="1"/>
</dbReference>
<dbReference type="EMBL" id="AZHX01000080">
    <property type="protein sequence ID" value="ETX08999.1"/>
    <property type="molecule type" value="Genomic_DNA"/>
</dbReference>
<comment type="caution">
    <text evidence="5">The sequence shown here is derived from an EMBL/GenBank/DDBJ whole genome shotgun (WGS) entry which is preliminary data.</text>
</comment>
<dbReference type="Gene3D" id="3.30.390.50">
    <property type="entry name" value="CO dehydrogenase flavoprotein, C-terminal domain"/>
    <property type="match status" value="1"/>
</dbReference>
<dbReference type="Pfam" id="PF03450">
    <property type="entry name" value="CO_deh_flav_C"/>
    <property type="match status" value="1"/>
</dbReference>
<name>W4MF68_9BACT</name>
<dbReference type="PANTHER" id="PTHR42659">
    <property type="entry name" value="XANTHINE DEHYDROGENASE SUBUNIT C-RELATED"/>
    <property type="match status" value="1"/>
</dbReference>
<evidence type="ECO:0000313" key="5">
    <source>
        <dbReference type="EMBL" id="ETX08999.1"/>
    </source>
</evidence>
<dbReference type="Proteomes" id="UP000019140">
    <property type="component" value="Unassembled WGS sequence"/>
</dbReference>
<gene>
    <name evidence="5" type="ORF">ETSY2_02085</name>
</gene>
<dbReference type="PATRIC" id="fig|1429439.4.peg.364"/>
<dbReference type="GO" id="GO:0071949">
    <property type="term" value="F:FAD binding"/>
    <property type="evidence" value="ECO:0007669"/>
    <property type="project" value="InterPro"/>
</dbReference>
<evidence type="ECO:0000256" key="1">
    <source>
        <dbReference type="ARBA" id="ARBA00022630"/>
    </source>
</evidence>
<dbReference type="SUPFAM" id="SSF56176">
    <property type="entry name" value="FAD-binding/transporter-associated domain-like"/>
    <property type="match status" value="1"/>
</dbReference>
<dbReference type="SUPFAM" id="SSF55447">
    <property type="entry name" value="CO dehydrogenase flavoprotein C-terminal domain-like"/>
    <property type="match status" value="1"/>
</dbReference>
<keyword evidence="3" id="KW-0560">Oxidoreductase</keyword>
<dbReference type="PROSITE" id="PS51387">
    <property type="entry name" value="FAD_PCMH"/>
    <property type="match status" value="1"/>
</dbReference>
<evidence type="ECO:0000259" key="4">
    <source>
        <dbReference type="PROSITE" id="PS51387"/>
    </source>
</evidence>
<dbReference type="Gene3D" id="3.30.465.10">
    <property type="match status" value="1"/>
</dbReference>
<evidence type="ECO:0000256" key="3">
    <source>
        <dbReference type="ARBA" id="ARBA00023002"/>
    </source>
</evidence>
<organism evidence="5 6">
    <name type="scientific">Candidatus Entotheonella gemina</name>
    <dbReference type="NCBI Taxonomy" id="1429439"/>
    <lineage>
        <taxon>Bacteria</taxon>
        <taxon>Pseudomonadati</taxon>
        <taxon>Nitrospinota/Tectimicrobiota group</taxon>
        <taxon>Candidatus Tectimicrobiota</taxon>
        <taxon>Candidatus Entotheonellia</taxon>
        <taxon>Candidatus Entotheonellales</taxon>
        <taxon>Candidatus Entotheonellaceae</taxon>
        <taxon>Candidatus Entotheonella</taxon>
    </lineage>
</organism>
<feature type="domain" description="FAD-binding PCMH-type" evidence="4">
    <location>
        <begin position="1"/>
        <end position="176"/>
    </location>
</feature>
<dbReference type="InterPro" id="IPR002346">
    <property type="entry name" value="Mopterin_DH_FAD-bd"/>
</dbReference>
<dbReference type="InterPro" id="IPR051312">
    <property type="entry name" value="Diverse_Substr_Oxidored"/>
</dbReference>
<dbReference type="Gene3D" id="3.30.43.10">
    <property type="entry name" value="Uridine Diphospho-n-acetylenolpyruvylglucosamine Reductase, domain 2"/>
    <property type="match status" value="1"/>
</dbReference>
<dbReference type="GO" id="GO:0016491">
    <property type="term" value="F:oxidoreductase activity"/>
    <property type="evidence" value="ECO:0007669"/>
    <property type="project" value="UniProtKB-KW"/>
</dbReference>
<keyword evidence="2" id="KW-0274">FAD</keyword>
<reference evidence="5 6" key="1">
    <citation type="journal article" date="2014" name="Nature">
        <title>An environmental bacterial taxon with a large and distinct metabolic repertoire.</title>
        <authorList>
            <person name="Wilson M.C."/>
            <person name="Mori T."/>
            <person name="Ruckert C."/>
            <person name="Uria A.R."/>
            <person name="Helf M.J."/>
            <person name="Takada K."/>
            <person name="Gernert C."/>
            <person name="Steffens U.A."/>
            <person name="Heycke N."/>
            <person name="Schmitt S."/>
            <person name="Rinke C."/>
            <person name="Helfrich E.J."/>
            <person name="Brachmann A.O."/>
            <person name="Gurgui C."/>
            <person name="Wakimoto T."/>
            <person name="Kracht M."/>
            <person name="Crusemann M."/>
            <person name="Hentschel U."/>
            <person name="Abe I."/>
            <person name="Matsunaga S."/>
            <person name="Kalinowski J."/>
            <person name="Takeyama H."/>
            <person name="Piel J."/>
        </authorList>
    </citation>
    <scope>NUCLEOTIDE SEQUENCE [LARGE SCALE GENOMIC DNA]</scope>
    <source>
        <strain evidence="6">TSY2</strain>
    </source>
</reference>
<proteinExistence type="predicted"/>
<dbReference type="Pfam" id="PF00941">
    <property type="entry name" value="FAD_binding_5"/>
    <property type="match status" value="1"/>
</dbReference>
<dbReference type="InterPro" id="IPR016166">
    <property type="entry name" value="FAD-bd_PCMH"/>
</dbReference>
<dbReference type="InterPro" id="IPR036318">
    <property type="entry name" value="FAD-bd_PCMH-like_sf"/>
</dbReference>
<protein>
    <recommendedName>
        <fullName evidence="4">FAD-binding PCMH-type domain-containing protein</fullName>
    </recommendedName>
</protein>
<evidence type="ECO:0000313" key="6">
    <source>
        <dbReference type="Proteomes" id="UP000019140"/>
    </source>
</evidence>
<dbReference type="InterPro" id="IPR036683">
    <property type="entry name" value="CO_DH_flav_C_dom_sf"/>
</dbReference>
<accession>W4MF68</accession>
<dbReference type="SMART" id="SM01092">
    <property type="entry name" value="CO_deh_flav_C"/>
    <property type="match status" value="1"/>
</dbReference>
<dbReference type="HOGENOM" id="CLU_058050_3_0_7"/>
<keyword evidence="1" id="KW-0285">Flavoprotein</keyword>
<sequence length="289" mass="30033">MIPSAFEYHRPASLAEATQLLASSEDAKILSGGHSLLPMMKLRLANPSVVIDIGRLDELRGIQEAGAAIIIGANVTHYEAETSAVLQQQCPILSETAAAIGDLQVRNAGTIGGSVAHADPSADWPAAMLAVNAEITLSKAGGTRTVSATDFFIDLLMTVMEEDEILTSIRVNANPPRTGGTYLKVPQPASGFALAGVAAQVTLGSDHTIQQVAVGITGVDNKAFRASATETALQGQAATEAAISQAAAQATDGADALEDIHASAEYRLHLARVYTKRALLQAVERAQNG</sequence>